<evidence type="ECO:0000313" key="11">
    <source>
        <dbReference type="Proteomes" id="UP000549394"/>
    </source>
</evidence>
<dbReference type="GO" id="GO:0005634">
    <property type="term" value="C:nucleus"/>
    <property type="evidence" value="ECO:0007669"/>
    <property type="project" value="TreeGrafter"/>
</dbReference>
<dbReference type="SMART" id="SM00487">
    <property type="entry name" value="DEXDc"/>
    <property type="match status" value="1"/>
</dbReference>
<protein>
    <recommendedName>
        <fullName evidence="2">RNA helicase</fullName>
        <ecNumber evidence="2">3.6.4.13</ecNumber>
    </recommendedName>
</protein>
<keyword evidence="4" id="KW-0378">Hydrolase</keyword>
<dbReference type="InterPro" id="IPR048333">
    <property type="entry name" value="HA2_WH"/>
</dbReference>
<dbReference type="SMART" id="SM00847">
    <property type="entry name" value="HA2"/>
    <property type="match status" value="1"/>
</dbReference>
<dbReference type="InterPro" id="IPR007502">
    <property type="entry name" value="Helicase-assoc_dom"/>
</dbReference>
<proteinExistence type="inferred from homology"/>
<dbReference type="Pfam" id="PF07717">
    <property type="entry name" value="OB_NTP_bind"/>
    <property type="match status" value="1"/>
</dbReference>
<dbReference type="PROSITE" id="PS00690">
    <property type="entry name" value="DEAH_ATP_HELICASE"/>
    <property type="match status" value="1"/>
</dbReference>
<evidence type="ECO:0000259" key="8">
    <source>
        <dbReference type="PROSITE" id="PS51192"/>
    </source>
</evidence>
<evidence type="ECO:0000256" key="7">
    <source>
        <dbReference type="SAM" id="MobiDB-lite"/>
    </source>
</evidence>
<keyword evidence="3" id="KW-0547">Nucleotide-binding</keyword>
<dbReference type="GO" id="GO:0003678">
    <property type="term" value="F:DNA helicase activity"/>
    <property type="evidence" value="ECO:0007669"/>
    <property type="project" value="TreeGrafter"/>
</dbReference>
<dbReference type="InterPro" id="IPR014001">
    <property type="entry name" value="Helicase_ATP-bd"/>
</dbReference>
<keyword evidence="11" id="KW-1185">Reference proteome</keyword>
<dbReference type="EC" id="3.6.4.13" evidence="2"/>
<dbReference type="InterPro" id="IPR011545">
    <property type="entry name" value="DEAD/DEAH_box_helicase_dom"/>
</dbReference>
<dbReference type="InterPro" id="IPR001650">
    <property type="entry name" value="Helicase_C-like"/>
</dbReference>
<dbReference type="AlphaFoldDB" id="A0A7I8W1R3"/>
<evidence type="ECO:0000313" key="10">
    <source>
        <dbReference type="EMBL" id="CAD5122474.1"/>
    </source>
</evidence>
<dbReference type="InterPro" id="IPR011709">
    <property type="entry name" value="DEAD-box_helicase_OB_fold"/>
</dbReference>
<dbReference type="Pfam" id="PF04408">
    <property type="entry name" value="WHD_HA2"/>
    <property type="match status" value="1"/>
</dbReference>
<sequence>MASYQRRRQGERGEDYPKKGRPPPGLKGREIGLWYRDRQKQRNKELEHENRESVNMNHANEKRLNELLTNIKSSGFEDEKSAAELFEGSIPTSAGPAGLSGGMILKDEVKESWEDEDSSEEESNNEDDFEFEETDIVFLDKEDTAKFTEYAHLQPDKSKSEPFEANTDQDFESNIYDEFQSKKSSKEYKEKLKFRQKLPAFERREEIMEKIKSNQVLLISGDTGCGKTTQVPQFILDDAIERQCSSSCYIVCTQPRRISAISIAERVAQERAEKVGKSVGFQVRLERTESRKQASILYCTTGIILQWLASDRNLNKVSHIIVDEIHERDMLTDFLMIVLRDLLEIRSDLKIILMSATANADELSAYWYNCPIYFIPGRVFPVREYFLEDIIEMLRYEAESSFGPRSRFKQSEFIKYEQWLRSLPHKKYSSLTIESLRRANFSRIDIPLITKLIEYVCRNYGDGAILVFLPGLGEISDLNRALSNSPVLRCMKTLIIPLHSLMPTVNQREVFEKTAGGLRKIILATNIAETSITIDDVVYVIDCGKRKLKKVDLALNVAKLELDWVSKASATQRKGRAGRCQPGVCFHLISGFQYERLSEFDLPEILRTCLEEVCLHVKLLKLGKIVPFLTKGISRPEEKALENALKTLVQIHALNADNEELTALGWHIARMPVDPHCAKMLIFAGLFSCVDPILTIAAALSYKDAFYFPLSKEQEVRKCKRILDGDSQSDHLLLARAFSGWEKACSNGAAAGNAYCDENFLSKSVLKLLSGMRRQLASLLRDMGFVSSSDPYHGASNYNSSNEKLVRAVLSAGLYPNVVKIRYKDGKPKPHCPRYVIESESGGKKIHIHKSSVNFLRDIFSSSWLVYHLKMATDKLYIFNSTPVSPYSLFFFGGQIQFRRERDQDCIVVDDWIVFRCSQKIANLIGELRNELDSLLDYKISKPSPTNWDRQSKEGALMRAIIDLIITEEASVPKNVLKK</sequence>
<feature type="domain" description="Helicase ATP-binding" evidence="8">
    <location>
        <begin position="208"/>
        <end position="376"/>
    </location>
</feature>
<dbReference type="OrthoDB" id="5600252at2759"/>
<feature type="domain" description="Helicase C-terminal" evidence="9">
    <location>
        <begin position="448"/>
        <end position="621"/>
    </location>
</feature>
<evidence type="ECO:0000256" key="2">
    <source>
        <dbReference type="ARBA" id="ARBA00012552"/>
    </source>
</evidence>
<dbReference type="CDD" id="cd18791">
    <property type="entry name" value="SF2_C_RHA"/>
    <property type="match status" value="1"/>
</dbReference>
<dbReference type="Gene3D" id="1.20.120.1080">
    <property type="match status" value="1"/>
</dbReference>
<reference evidence="10 11" key="1">
    <citation type="submission" date="2020-08" db="EMBL/GenBank/DDBJ databases">
        <authorList>
            <person name="Hejnol A."/>
        </authorList>
    </citation>
    <scope>NUCLEOTIDE SEQUENCE [LARGE SCALE GENOMIC DNA]</scope>
</reference>
<organism evidence="10 11">
    <name type="scientific">Dimorphilus gyrociliatus</name>
    <dbReference type="NCBI Taxonomy" id="2664684"/>
    <lineage>
        <taxon>Eukaryota</taxon>
        <taxon>Metazoa</taxon>
        <taxon>Spiralia</taxon>
        <taxon>Lophotrochozoa</taxon>
        <taxon>Annelida</taxon>
        <taxon>Polychaeta</taxon>
        <taxon>Polychaeta incertae sedis</taxon>
        <taxon>Dinophilidae</taxon>
        <taxon>Dimorphilus</taxon>
    </lineage>
</organism>
<dbReference type="Gene3D" id="3.40.50.300">
    <property type="entry name" value="P-loop containing nucleotide triphosphate hydrolases"/>
    <property type="match status" value="2"/>
</dbReference>
<dbReference type="GO" id="GO:0002151">
    <property type="term" value="F:G-quadruplex RNA binding"/>
    <property type="evidence" value="ECO:0007669"/>
    <property type="project" value="TreeGrafter"/>
</dbReference>
<dbReference type="SUPFAM" id="SSF52540">
    <property type="entry name" value="P-loop containing nucleoside triphosphate hydrolases"/>
    <property type="match status" value="1"/>
</dbReference>
<feature type="compositionally biased region" description="Basic and acidic residues" evidence="7">
    <location>
        <begin position="27"/>
        <end position="52"/>
    </location>
</feature>
<dbReference type="SMART" id="SM00490">
    <property type="entry name" value="HELICc"/>
    <property type="match status" value="1"/>
</dbReference>
<gene>
    <name evidence="10" type="ORF">DGYR_LOCUS10283</name>
</gene>
<dbReference type="FunFam" id="3.40.50.300:FF:000284">
    <property type="entry name" value="probable ATP-dependent RNA helicase YTHDC2"/>
    <property type="match status" value="1"/>
</dbReference>
<dbReference type="InterPro" id="IPR027417">
    <property type="entry name" value="P-loop_NTPase"/>
</dbReference>
<dbReference type="GO" id="GO:0005524">
    <property type="term" value="F:ATP binding"/>
    <property type="evidence" value="ECO:0007669"/>
    <property type="project" value="UniProtKB-KW"/>
</dbReference>
<evidence type="ECO:0000256" key="6">
    <source>
        <dbReference type="ARBA" id="ARBA00022840"/>
    </source>
</evidence>
<accession>A0A7I8W1R3</accession>
<dbReference type="PANTHER" id="PTHR18934">
    <property type="entry name" value="ATP-DEPENDENT RNA HELICASE"/>
    <property type="match status" value="1"/>
</dbReference>
<comment type="similarity">
    <text evidence="1">Belongs to the DEAD box helicase family. DEAH subfamily.</text>
</comment>
<dbReference type="InterPro" id="IPR059023">
    <property type="entry name" value="RNA_hel_CTD"/>
</dbReference>
<dbReference type="GO" id="GO:0003724">
    <property type="term" value="F:RNA helicase activity"/>
    <property type="evidence" value="ECO:0007669"/>
    <property type="project" value="UniProtKB-EC"/>
</dbReference>
<name>A0A7I8W1R3_9ANNE</name>
<feature type="compositionally biased region" description="Basic and acidic residues" evidence="7">
    <location>
        <begin position="8"/>
        <end position="18"/>
    </location>
</feature>
<feature type="region of interest" description="Disordered" evidence="7">
    <location>
        <begin position="89"/>
        <end position="132"/>
    </location>
</feature>
<dbReference type="PROSITE" id="PS51194">
    <property type="entry name" value="HELICASE_CTER"/>
    <property type="match status" value="1"/>
</dbReference>
<dbReference type="Pfam" id="PF26026">
    <property type="entry name" value="RNA_hel_CTD"/>
    <property type="match status" value="1"/>
</dbReference>
<comment type="caution">
    <text evidence="10">The sequence shown here is derived from an EMBL/GenBank/DDBJ whole genome shotgun (WGS) entry which is preliminary data.</text>
</comment>
<dbReference type="FunFam" id="1.20.120.1080:FF:000002">
    <property type="entry name" value="Putative ATP-dependent RNA helicase DHX36"/>
    <property type="match status" value="1"/>
</dbReference>
<dbReference type="PANTHER" id="PTHR18934:SF257">
    <property type="entry name" value="ATP-DEPENDENT RNA HELICASE DHX30"/>
    <property type="match status" value="1"/>
</dbReference>
<feature type="compositionally biased region" description="Acidic residues" evidence="7">
    <location>
        <begin position="113"/>
        <end position="132"/>
    </location>
</feature>
<evidence type="ECO:0000256" key="3">
    <source>
        <dbReference type="ARBA" id="ARBA00022741"/>
    </source>
</evidence>
<dbReference type="InterPro" id="IPR002464">
    <property type="entry name" value="DNA/RNA_helicase_DEAH_CS"/>
</dbReference>
<keyword evidence="6" id="KW-0067">ATP-binding</keyword>
<dbReference type="Pfam" id="PF00271">
    <property type="entry name" value="Helicase_C"/>
    <property type="match status" value="1"/>
</dbReference>
<evidence type="ECO:0000256" key="1">
    <source>
        <dbReference type="ARBA" id="ARBA00008792"/>
    </source>
</evidence>
<dbReference type="EMBL" id="CAJFCJ010000017">
    <property type="protein sequence ID" value="CAD5122474.1"/>
    <property type="molecule type" value="Genomic_DNA"/>
</dbReference>
<dbReference type="Proteomes" id="UP000549394">
    <property type="component" value="Unassembled WGS sequence"/>
</dbReference>
<dbReference type="GO" id="GO:0005737">
    <property type="term" value="C:cytoplasm"/>
    <property type="evidence" value="ECO:0007669"/>
    <property type="project" value="TreeGrafter"/>
</dbReference>
<feature type="region of interest" description="Disordered" evidence="7">
    <location>
        <begin position="1"/>
        <end position="61"/>
    </location>
</feature>
<dbReference type="Pfam" id="PF21010">
    <property type="entry name" value="HA2_C"/>
    <property type="match status" value="1"/>
</dbReference>
<keyword evidence="5" id="KW-0347">Helicase</keyword>
<dbReference type="GO" id="GO:0016787">
    <property type="term" value="F:hydrolase activity"/>
    <property type="evidence" value="ECO:0007669"/>
    <property type="project" value="UniProtKB-KW"/>
</dbReference>
<evidence type="ECO:0000259" key="9">
    <source>
        <dbReference type="PROSITE" id="PS51194"/>
    </source>
</evidence>
<evidence type="ECO:0000256" key="5">
    <source>
        <dbReference type="ARBA" id="ARBA00022806"/>
    </source>
</evidence>
<evidence type="ECO:0000256" key="4">
    <source>
        <dbReference type="ARBA" id="ARBA00022801"/>
    </source>
</evidence>
<dbReference type="Pfam" id="PF00270">
    <property type="entry name" value="DEAD"/>
    <property type="match status" value="1"/>
</dbReference>
<dbReference type="PROSITE" id="PS51192">
    <property type="entry name" value="HELICASE_ATP_BIND_1"/>
    <property type="match status" value="1"/>
</dbReference>